<dbReference type="EMBL" id="BAAAFI010000047">
    <property type="protein sequence ID" value="GAA0880800.1"/>
    <property type="molecule type" value="Genomic_DNA"/>
</dbReference>
<evidence type="ECO:0000259" key="2">
    <source>
        <dbReference type="Pfam" id="PF01120"/>
    </source>
</evidence>
<keyword evidence="1" id="KW-0732">Signal</keyword>
<proteinExistence type="predicted"/>
<dbReference type="SUPFAM" id="SSF51445">
    <property type="entry name" value="(Trans)glycosidases"/>
    <property type="match status" value="1"/>
</dbReference>
<dbReference type="InterPro" id="IPR057739">
    <property type="entry name" value="Glyco_hydro_29_N"/>
</dbReference>
<dbReference type="Pfam" id="PF01120">
    <property type="entry name" value="Alpha_L_fucos"/>
    <property type="match status" value="1"/>
</dbReference>
<organism evidence="3 4">
    <name type="scientific">Algoriphagus jejuensis</name>
    <dbReference type="NCBI Taxonomy" id="419934"/>
    <lineage>
        <taxon>Bacteria</taxon>
        <taxon>Pseudomonadati</taxon>
        <taxon>Bacteroidota</taxon>
        <taxon>Cytophagia</taxon>
        <taxon>Cytophagales</taxon>
        <taxon>Cyclobacteriaceae</taxon>
        <taxon>Algoriphagus</taxon>
    </lineage>
</organism>
<dbReference type="Proteomes" id="UP001500469">
    <property type="component" value="Unassembled WGS sequence"/>
</dbReference>
<protein>
    <recommendedName>
        <fullName evidence="2">Glycoside hydrolase family 29 N-terminal domain-containing protein</fullName>
    </recommendedName>
</protein>
<gene>
    <name evidence="3" type="ORF">GCM10009119_37700</name>
</gene>
<dbReference type="InterPro" id="IPR017853">
    <property type="entry name" value="GH"/>
</dbReference>
<dbReference type="RefSeq" id="WP_343854352.1">
    <property type="nucleotide sequence ID" value="NZ_BAAAFI010000047.1"/>
</dbReference>
<feature type="domain" description="Glycoside hydrolase family 29 N-terminal" evidence="2">
    <location>
        <begin position="225"/>
        <end position="498"/>
    </location>
</feature>
<sequence>MINPIMKNIVLFFFRKPLFLCLLVLSTQVALYAQDEEDPYAKTRSKAKSSIYSIRIDPESTNVLASNMGELSGNLEVTNRNYMDLWASAEEPGPGTVKWILSAPSAGEYDVDVVAFGDGSELVFTCNGDNKKIVISGENWDKINLGKIKLNAGNNALLVSVTASVDFRLGSLELTRPAIKAKIEKEALAQRQDADWFKNAGYGLMFQCTNRATPIQGPIKKWQDKVNDFDLDGFVSMVEESGAAYVLWSVTWGEQYISAPIQSLDEIIAGRTTQRDLLGEMADRLHEKGIRLIFYYHYGYKCYHARDIEWLEAVGGLDADKTELYDNLMKIISEIGLRYKDKLDGWWFDGGERYYNTHFDGSSAEAGILSAPFKEITQAAKAGNSSRIIAYNSWIKPMLTPYQDYFAGEGFQTYSELEDGKFTTGKHKGLMAHSCFILEKSWGHIEPDSPIKSPKFSVEKLTEMIQFAQTYKYPLSINLEMYEDGSVSPESIELLKQIKTVIRD</sequence>
<evidence type="ECO:0000313" key="3">
    <source>
        <dbReference type="EMBL" id="GAA0880800.1"/>
    </source>
</evidence>
<evidence type="ECO:0000256" key="1">
    <source>
        <dbReference type="SAM" id="SignalP"/>
    </source>
</evidence>
<feature type="chain" id="PRO_5046376196" description="Glycoside hydrolase family 29 N-terminal domain-containing protein" evidence="1">
    <location>
        <begin position="33"/>
        <end position="504"/>
    </location>
</feature>
<keyword evidence="4" id="KW-1185">Reference proteome</keyword>
<evidence type="ECO:0000313" key="4">
    <source>
        <dbReference type="Proteomes" id="UP001500469"/>
    </source>
</evidence>
<dbReference type="Gene3D" id="3.20.20.80">
    <property type="entry name" value="Glycosidases"/>
    <property type="match status" value="1"/>
</dbReference>
<comment type="caution">
    <text evidence="3">The sequence shown here is derived from an EMBL/GenBank/DDBJ whole genome shotgun (WGS) entry which is preliminary data.</text>
</comment>
<name>A0ABN1N4H2_9BACT</name>
<reference evidence="3 4" key="1">
    <citation type="journal article" date="2019" name="Int. J. Syst. Evol. Microbiol.">
        <title>The Global Catalogue of Microorganisms (GCM) 10K type strain sequencing project: providing services to taxonomists for standard genome sequencing and annotation.</title>
        <authorList>
            <consortium name="The Broad Institute Genomics Platform"/>
            <consortium name="The Broad Institute Genome Sequencing Center for Infectious Disease"/>
            <person name="Wu L."/>
            <person name="Ma J."/>
        </authorList>
    </citation>
    <scope>NUCLEOTIDE SEQUENCE [LARGE SCALE GENOMIC DNA]</scope>
    <source>
        <strain evidence="3 4">JCM 16112</strain>
    </source>
</reference>
<accession>A0ABN1N4H2</accession>
<feature type="signal peptide" evidence="1">
    <location>
        <begin position="1"/>
        <end position="32"/>
    </location>
</feature>